<name>A0A939QEE6_9MICO</name>
<comment type="caution">
    <text evidence="2">The sequence shown here is derived from an EMBL/GenBank/DDBJ whole genome shotgun (WGS) entry which is preliminary data.</text>
</comment>
<proteinExistence type="predicted"/>
<evidence type="ECO:0000313" key="3">
    <source>
        <dbReference type="Proteomes" id="UP000668403"/>
    </source>
</evidence>
<dbReference type="InterPro" id="IPR057204">
    <property type="entry name" value="DUF7882"/>
</dbReference>
<dbReference type="EMBL" id="JAGFBF010000001">
    <property type="protein sequence ID" value="MBO2988658.1"/>
    <property type="molecule type" value="Genomic_DNA"/>
</dbReference>
<sequence>MGHLHYDGQDYDFEDRLLAHIKTATGQKLRRFEPFFLNWNKSLKEGDGRMAIWISPYVPLTVRYSGGRQPEINPVWVKVLEDTANQPYGMQVMSEEQAERYAKEHY</sequence>
<dbReference type="Proteomes" id="UP000668403">
    <property type="component" value="Unassembled WGS sequence"/>
</dbReference>
<accession>A0A939QEE6</accession>
<evidence type="ECO:0000259" key="1">
    <source>
        <dbReference type="Pfam" id="PF25355"/>
    </source>
</evidence>
<feature type="domain" description="DUF7882" evidence="1">
    <location>
        <begin position="1"/>
        <end position="95"/>
    </location>
</feature>
<dbReference type="AlphaFoldDB" id="A0A939QEE6"/>
<dbReference type="Pfam" id="PF25355">
    <property type="entry name" value="DUF7882"/>
    <property type="match status" value="1"/>
</dbReference>
<reference evidence="2" key="1">
    <citation type="submission" date="2021-03" db="EMBL/GenBank/DDBJ databases">
        <title>Leucobacter chromiisoli sp. nov., isolated from chromium-containing soil of chemical plant.</title>
        <authorList>
            <person name="Xu Z."/>
        </authorList>
    </citation>
    <scope>NUCLEOTIDE SEQUENCE</scope>
    <source>
        <strain evidence="2">K 70/01</strain>
    </source>
</reference>
<gene>
    <name evidence="2" type="ORF">J4H85_01405</name>
</gene>
<organism evidence="2 3">
    <name type="scientific">Leucobacter tardus</name>
    <dbReference type="NCBI Taxonomy" id="501483"/>
    <lineage>
        <taxon>Bacteria</taxon>
        <taxon>Bacillati</taxon>
        <taxon>Actinomycetota</taxon>
        <taxon>Actinomycetes</taxon>
        <taxon>Micrococcales</taxon>
        <taxon>Microbacteriaceae</taxon>
        <taxon>Leucobacter</taxon>
    </lineage>
</organism>
<keyword evidence="3" id="KW-1185">Reference proteome</keyword>
<evidence type="ECO:0000313" key="2">
    <source>
        <dbReference type="EMBL" id="MBO2988658.1"/>
    </source>
</evidence>
<dbReference type="RefSeq" id="WP_208236182.1">
    <property type="nucleotide sequence ID" value="NZ_BAAAQU010000001.1"/>
</dbReference>
<protein>
    <recommendedName>
        <fullName evidence="1">DUF7882 domain-containing protein</fullName>
    </recommendedName>
</protein>